<keyword evidence="4" id="KW-1185">Reference proteome</keyword>
<dbReference type="InterPro" id="IPR051783">
    <property type="entry name" value="NAD(P)-dependent_oxidoreduct"/>
</dbReference>
<dbReference type="InterPro" id="IPR036291">
    <property type="entry name" value="NAD(P)-bd_dom_sf"/>
</dbReference>
<evidence type="ECO:0000313" key="4">
    <source>
        <dbReference type="Proteomes" id="UP000199377"/>
    </source>
</evidence>
<evidence type="ECO:0000256" key="1">
    <source>
        <dbReference type="SAM" id="MobiDB-lite"/>
    </source>
</evidence>
<dbReference type="STRING" id="1114924.SAMN05216258_101247"/>
<gene>
    <name evidence="3" type="ORF">SAMN05216258_101247</name>
</gene>
<dbReference type="Gene3D" id="3.40.50.720">
    <property type="entry name" value="NAD(P)-binding Rossmann-like Domain"/>
    <property type="match status" value="1"/>
</dbReference>
<dbReference type="AlphaFoldDB" id="A0A1I3BPR5"/>
<accession>A0A1I3BPR5</accession>
<dbReference type="RefSeq" id="WP_092857031.1">
    <property type="nucleotide sequence ID" value="NZ_FOQH01000001.1"/>
</dbReference>
<reference evidence="3 4" key="1">
    <citation type="submission" date="2016-10" db="EMBL/GenBank/DDBJ databases">
        <authorList>
            <person name="de Groot N.N."/>
        </authorList>
    </citation>
    <scope>NUCLEOTIDE SEQUENCE [LARGE SCALE GENOMIC DNA]</scope>
    <source>
        <strain evidence="3 4">CGMCC 1.11030</strain>
    </source>
</reference>
<dbReference type="InterPro" id="IPR001509">
    <property type="entry name" value="Epimerase_deHydtase"/>
</dbReference>
<name>A0A1I3BPR5_9RHOB</name>
<feature type="region of interest" description="Disordered" evidence="1">
    <location>
        <begin position="229"/>
        <end position="251"/>
    </location>
</feature>
<dbReference type="PANTHER" id="PTHR48079">
    <property type="entry name" value="PROTEIN YEEZ"/>
    <property type="match status" value="1"/>
</dbReference>
<sequence length="327" mass="33917">MTRLAAVTGAGGFVGSHVLPALAAAGWRLRILARRSPELAFGPRDPVETTPGSLSDPEALRALVDGADAVIHIAGAVKARSRDGFLAANADGAEAAARAWRETAPGARFVLLSSMAAREPQLSDYAASKREGEARVAAVAQGAPFAVLRPCAVYGPGDRATLPLFRSARLPVQVVPGGEEARICMVSVWDLAAAVAAAVEAPAGIYEVADARTGGYGWREIAAALAAAAGERPEGEADGPPAPARPAPTLRTPRPVLQAVGRLGDLRARLLGPGMVGSGKIREALHPDWSSAPERQLPAALWSARIDLAPGLAATARWYRAQGWLRP</sequence>
<feature type="domain" description="NAD-dependent epimerase/dehydratase" evidence="2">
    <location>
        <begin position="6"/>
        <end position="204"/>
    </location>
</feature>
<evidence type="ECO:0000313" key="3">
    <source>
        <dbReference type="EMBL" id="SFH64233.1"/>
    </source>
</evidence>
<evidence type="ECO:0000259" key="2">
    <source>
        <dbReference type="Pfam" id="PF01370"/>
    </source>
</evidence>
<dbReference type="EMBL" id="FOQH01000001">
    <property type="protein sequence ID" value="SFH64233.1"/>
    <property type="molecule type" value="Genomic_DNA"/>
</dbReference>
<dbReference type="Pfam" id="PF01370">
    <property type="entry name" value="Epimerase"/>
    <property type="match status" value="1"/>
</dbReference>
<organism evidence="3 4">
    <name type="scientific">Albimonas pacifica</name>
    <dbReference type="NCBI Taxonomy" id="1114924"/>
    <lineage>
        <taxon>Bacteria</taxon>
        <taxon>Pseudomonadati</taxon>
        <taxon>Pseudomonadota</taxon>
        <taxon>Alphaproteobacteria</taxon>
        <taxon>Rhodobacterales</taxon>
        <taxon>Paracoccaceae</taxon>
        <taxon>Albimonas</taxon>
    </lineage>
</organism>
<dbReference type="PANTHER" id="PTHR48079:SF6">
    <property type="entry name" value="NAD(P)-BINDING DOMAIN-CONTAINING PROTEIN-RELATED"/>
    <property type="match status" value="1"/>
</dbReference>
<dbReference type="SUPFAM" id="SSF51735">
    <property type="entry name" value="NAD(P)-binding Rossmann-fold domains"/>
    <property type="match status" value="1"/>
</dbReference>
<protein>
    <submittedName>
        <fullName evidence="3">Nucleoside-diphosphate-sugar epimerase</fullName>
    </submittedName>
</protein>
<dbReference type="GO" id="GO:0004029">
    <property type="term" value="F:aldehyde dehydrogenase (NAD+) activity"/>
    <property type="evidence" value="ECO:0007669"/>
    <property type="project" value="TreeGrafter"/>
</dbReference>
<dbReference type="OrthoDB" id="9814124at2"/>
<dbReference type="GO" id="GO:0005737">
    <property type="term" value="C:cytoplasm"/>
    <property type="evidence" value="ECO:0007669"/>
    <property type="project" value="TreeGrafter"/>
</dbReference>
<proteinExistence type="predicted"/>
<dbReference type="Proteomes" id="UP000199377">
    <property type="component" value="Unassembled WGS sequence"/>
</dbReference>